<accession>T1CF44</accession>
<dbReference type="GO" id="GO:0008448">
    <property type="term" value="F:N-acetylglucosamine-6-phosphate deacetylase activity"/>
    <property type="evidence" value="ECO:0007669"/>
    <property type="project" value="TreeGrafter"/>
</dbReference>
<gene>
    <name evidence="2" type="ORF">B1A_00082</name>
</gene>
<protein>
    <submittedName>
        <fullName evidence="2">N-acetylglucosamine-6-phosphate deacetylase</fullName>
    </submittedName>
</protein>
<dbReference type="Gene3D" id="3.20.20.140">
    <property type="entry name" value="Metal-dependent hydrolases"/>
    <property type="match status" value="1"/>
</dbReference>
<evidence type="ECO:0000313" key="2">
    <source>
        <dbReference type="EMBL" id="EQD81197.1"/>
    </source>
</evidence>
<proteinExistence type="predicted"/>
<dbReference type="InterPro" id="IPR011059">
    <property type="entry name" value="Metal-dep_hydrolase_composite"/>
</dbReference>
<dbReference type="EMBL" id="AUZX01000062">
    <property type="protein sequence ID" value="EQD81197.1"/>
    <property type="molecule type" value="Genomic_DNA"/>
</dbReference>
<organism evidence="2">
    <name type="scientific">mine drainage metagenome</name>
    <dbReference type="NCBI Taxonomy" id="410659"/>
    <lineage>
        <taxon>unclassified sequences</taxon>
        <taxon>metagenomes</taxon>
        <taxon>ecological metagenomes</taxon>
    </lineage>
</organism>
<feature type="non-terminal residue" evidence="2">
    <location>
        <position position="114"/>
    </location>
</feature>
<name>T1CF44_9ZZZZ</name>
<reference evidence="2" key="1">
    <citation type="submission" date="2013-08" db="EMBL/GenBank/DDBJ databases">
        <authorList>
            <person name="Mendez C."/>
            <person name="Richter M."/>
            <person name="Ferrer M."/>
            <person name="Sanchez J."/>
        </authorList>
    </citation>
    <scope>NUCLEOTIDE SEQUENCE</scope>
</reference>
<reference evidence="2" key="2">
    <citation type="journal article" date="2014" name="ISME J.">
        <title>Microbial stratification in low pH oxic and suboxic macroscopic growths along an acid mine drainage.</title>
        <authorList>
            <person name="Mendez-Garcia C."/>
            <person name="Mesa V."/>
            <person name="Sprenger R.R."/>
            <person name="Richter M."/>
            <person name="Diez M.S."/>
            <person name="Solano J."/>
            <person name="Bargiela R."/>
            <person name="Golyshina O.V."/>
            <person name="Manteca A."/>
            <person name="Ramos J.L."/>
            <person name="Gallego J.R."/>
            <person name="Llorente I."/>
            <person name="Martins Dos Santos V.A."/>
            <person name="Jensen O.N."/>
            <person name="Pelaez A.I."/>
            <person name="Sanchez J."/>
            <person name="Ferrer M."/>
        </authorList>
    </citation>
    <scope>NUCLEOTIDE SEQUENCE</scope>
</reference>
<sequence>MKSQSITGRDPSSGNVLEVIVEGSRIRAIIPSPVEEAPWLSPGFIDLQVNGYLGSDVNSDDVGPDVVLALTRKMLALGVTTFLPTIVTASEEKIVRALRAIAEARSASPHVAHA</sequence>
<dbReference type="PANTHER" id="PTHR11113">
    <property type="entry name" value="N-ACETYLGLUCOSAMINE-6-PHOSPHATE DEACETYLASE"/>
    <property type="match status" value="1"/>
</dbReference>
<dbReference type="PANTHER" id="PTHR11113:SF14">
    <property type="entry name" value="N-ACETYLGLUCOSAMINE-6-PHOSPHATE DEACETYLASE"/>
    <property type="match status" value="1"/>
</dbReference>
<dbReference type="SUPFAM" id="SSF51556">
    <property type="entry name" value="Metallo-dependent hydrolases"/>
    <property type="match status" value="1"/>
</dbReference>
<dbReference type="AlphaFoldDB" id="T1CF44"/>
<dbReference type="InterPro" id="IPR032466">
    <property type="entry name" value="Metal_Hydrolase"/>
</dbReference>
<evidence type="ECO:0000256" key="1">
    <source>
        <dbReference type="ARBA" id="ARBA00022801"/>
    </source>
</evidence>
<keyword evidence="1" id="KW-0378">Hydrolase</keyword>
<dbReference type="Gene3D" id="2.30.40.10">
    <property type="entry name" value="Urease, subunit C, domain 1"/>
    <property type="match status" value="1"/>
</dbReference>
<dbReference type="GO" id="GO:0006046">
    <property type="term" value="P:N-acetylglucosamine catabolic process"/>
    <property type="evidence" value="ECO:0007669"/>
    <property type="project" value="TreeGrafter"/>
</dbReference>
<comment type="caution">
    <text evidence="2">The sequence shown here is derived from an EMBL/GenBank/DDBJ whole genome shotgun (WGS) entry which is preliminary data.</text>
</comment>